<dbReference type="PANTHER" id="PTHR23531:SF1">
    <property type="entry name" value="QUINOLENE RESISTANCE PROTEIN NORA"/>
    <property type="match status" value="1"/>
</dbReference>
<feature type="transmembrane region" description="Helical" evidence="6">
    <location>
        <begin position="247"/>
        <end position="267"/>
    </location>
</feature>
<keyword evidence="9" id="KW-1185">Reference proteome</keyword>
<dbReference type="PROSITE" id="PS00216">
    <property type="entry name" value="SUGAR_TRANSPORT_1"/>
    <property type="match status" value="1"/>
</dbReference>
<keyword evidence="3 6" id="KW-1133">Transmembrane helix</keyword>
<feature type="transmembrane region" description="Helical" evidence="6">
    <location>
        <begin position="182"/>
        <end position="204"/>
    </location>
</feature>
<evidence type="ECO:0000259" key="7">
    <source>
        <dbReference type="PROSITE" id="PS50850"/>
    </source>
</evidence>
<dbReference type="Proteomes" id="UP001500653">
    <property type="component" value="Unassembled WGS sequence"/>
</dbReference>
<dbReference type="Gene3D" id="1.20.1250.20">
    <property type="entry name" value="MFS general substrate transporter like domains"/>
    <property type="match status" value="1"/>
</dbReference>
<proteinExistence type="predicted"/>
<feature type="transmembrane region" description="Helical" evidence="6">
    <location>
        <begin position="216"/>
        <end position="235"/>
    </location>
</feature>
<evidence type="ECO:0000256" key="2">
    <source>
        <dbReference type="ARBA" id="ARBA00022692"/>
    </source>
</evidence>
<evidence type="ECO:0000256" key="6">
    <source>
        <dbReference type="SAM" id="Phobius"/>
    </source>
</evidence>
<dbReference type="InterPro" id="IPR036259">
    <property type="entry name" value="MFS_trans_sf"/>
</dbReference>
<dbReference type="CDD" id="cd17489">
    <property type="entry name" value="MFS_YfcJ_like"/>
    <property type="match status" value="1"/>
</dbReference>
<evidence type="ECO:0000256" key="3">
    <source>
        <dbReference type="ARBA" id="ARBA00022989"/>
    </source>
</evidence>
<dbReference type="PROSITE" id="PS50850">
    <property type="entry name" value="MFS"/>
    <property type="match status" value="1"/>
</dbReference>
<dbReference type="SUPFAM" id="SSF103473">
    <property type="entry name" value="MFS general substrate transporter"/>
    <property type="match status" value="1"/>
</dbReference>
<evidence type="ECO:0000313" key="9">
    <source>
        <dbReference type="Proteomes" id="UP001500653"/>
    </source>
</evidence>
<organism evidence="8 9">
    <name type="scientific">Prauserella halophila</name>
    <dbReference type="NCBI Taxonomy" id="185641"/>
    <lineage>
        <taxon>Bacteria</taxon>
        <taxon>Bacillati</taxon>
        <taxon>Actinomycetota</taxon>
        <taxon>Actinomycetes</taxon>
        <taxon>Pseudonocardiales</taxon>
        <taxon>Pseudonocardiaceae</taxon>
        <taxon>Prauserella</taxon>
    </lineage>
</organism>
<feature type="transmembrane region" description="Helical" evidence="6">
    <location>
        <begin position="288"/>
        <end position="315"/>
    </location>
</feature>
<feature type="transmembrane region" description="Helical" evidence="6">
    <location>
        <begin position="93"/>
        <end position="116"/>
    </location>
</feature>
<feature type="compositionally biased region" description="Low complexity" evidence="5">
    <location>
        <begin position="32"/>
        <end position="81"/>
    </location>
</feature>
<feature type="transmembrane region" description="Helical" evidence="6">
    <location>
        <begin position="380"/>
        <end position="400"/>
    </location>
</feature>
<dbReference type="InterPro" id="IPR052714">
    <property type="entry name" value="MFS_Exporter"/>
</dbReference>
<keyword evidence="2 6" id="KW-0812">Transmembrane</keyword>
<feature type="domain" description="Major facilitator superfamily (MFS) profile" evidence="7">
    <location>
        <begin position="91"/>
        <end position="470"/>
    </location>
</feature>
<comment type="caution">
    <text evidence="8">The sequence shown here is derived from an EMBL/GenBank/DDBJ whole genome shotgun (WGS) entry which is preliminary data.</text>
</comment>
<dbReference type="InterPro" id="IPR005829">
    <property type="entry name" value="Sugar_transporter_CS"/>
</dbReference>
<evidence type="ECO:0000313" key="8">
    <source>
        <dbReference type="EMBL" id="GAA1241469.1"/>
    </source>
</evidence>
<feature type="transmembrane region" description="Helical" evidence="6">
    <location>
        <begin position="327"/>
        <end position="345"/>
    </location>
</feature>
<feature type="transmembrane region" description="Helical" evidence="6">
    <location>
        <begin position="158"/>
        <end position="176"/>
    </location>
</feature>
<keyword evidence="4 6" id="KW-0472">Membrane</keyword>
<dbReference type="PANTHER" id="PTHR23531">
    <property type="entry name" value="QUINOLENE RESISTANCE PROTEIN NORA"/>
    <property type="match status" value="1"/>
</dbReference>
<evidence type="ECO:0000256" key="1">
    <source>
        <dbReference type="ARBA" id="ARBA00004651"/>
    </source>
</evidence>
<dbReference type="InterPro" id="IPR011701">
    <property type="entry name" value="MFS"/>
</dbReference>
<evidence type="ECO:0000256" key="4">
    <source>
        <dbReference type="ARBA" id="ARBA00023136"/>
    </source>
</evidence>
<feature type="region of interest" description="Disordered" evidence="5">
    <location>
        <begin position="1"/>
        <end position="81"/>
    </location>
</feature>
<feature type="transmembrane region" description="Helical" evidence="6">
    <location>
        <begin position="444"/>
        <end position="465"/>
    </location>
</feature>
<feature type="transmembrane region" description="Helical" evidence="6">
    <location>
        <begin position="412"/>
        <end position="438"/>
    </location>
</feature>
<dbReference type="EMBL" id="BAAALN010000007">
    <property type="protein sequence ID" value="GAA1241469.1"/>
    <property type="molecule type" value="Genomic_DNA"/>
</dbReference>
<feature type="transmembrane region" description="Helical" evidence="6">
    <location>
        <begin position="128"/>
        <end position="146"/>
    </location>
</feature>
<dbReference type="InterPro" id="IPR020846">
    <property type="entry name" value="MFS_dom"/>
</dbReference>
<accession>A0ABN1W986</accession>
<name>A0ABN1W986_9PSEU</name>
<dbReference type="Pfam" id="PF07690">
    <property type="entry name" value="MFS_1"/>
    <property type="match status" value="1"/>
</dbReference>
<reference evidence="8 9" key="1">
    <citation type="journal article" date="2019" name="Int. J. Syst. Evol. Microbiol.">
        <title>The Global Catalogue of Microorganisms (GCM) 10K type strain sequencing project: providing services to taxonomists for standard genome sequencing and annotation.</title>
        <authorList>
            <consortium name="The Broad Institute Genomics Platform"/>
            <consortium name="The Broad Institute Genome Sequencing Center for Infectious Disease"/>
            <person name="Wu L."/>
            <person name="Ma J."/>
        </authorList>
    </citation>
    <scope>NUCLEOTIDE SEQUENCE [LARGE SCALE GENOMIC DNA]</scope>
    <source>
        <strain evidence="8 9">JCM 13023</strain>
    </source>
</reference>
<comment type="subcellular location">
    <subcellularLocation>
        <location evidence="1">Cell membrane</location>
        <topology evidence="1">Multi-pass membrane protein</topology>
    </subcellularLocation>
</comment>
<evidence type="ECO:0000256" key="5">
    <source>
        <dbReference type="SAM" id="MobiDB-lite"/>
    </source>
</evidence>
<feature type="transmembrane region" description="Helical" evidence="6">
    <location>
        <begin position="357"/>
        <end position="374"/>
    </location>
</feature>
<sequence>MASRIMASRIRGSDSATAAGPHPTSPADPDTDTAGSSAGTCSTGSAGSAPTDADAKPATARTASAGEAAEAAAPAGSSAPAESRAPIWSRDLALVWVVNFCLALAFYGLITIMAVYAVTRFGVSDSTGGLAASIFVVGATIARLFAGGLVDRFGRRRVLWAGLAACALVAALYLAASSLPLLLAVRATHGVLFAVTSTAAMTLAQARIPSSRRSEGTGYFALSITLSTAIGPFMSLEIVDGSGYDTLFWSIFATHAAACLLALLITAKDEPPAPEPARQRTARGVLTSMVHPAVLPIGLFMLVIGCVYSTIVTYLNSYTEQEGLEQGASLFFVAYATVMFASRFVMGRLQDRRGDNVVVYSAIVVFAGALLLLGTASADWMIVATGALTGFGFGTLNPACQAAAVSRVPQEQFGVAISTFFLMLDAGVGLGPVVLGLFAAASGYAAMFLVLAGMMLLSALLYLAVHGRRPDARHGRAAATHA</sequence>
<gene>
    <name evidence="8" type="ORF">GCM10009676_28200</name>
</gene>
<dbReference type="RefSeq" id="WP_253864395.1">
    <property type="nucleotide sequence ID" value="NZ_JAMTCQ010000010.1"/>
</dbReference>
<protein>
    <submittedName>
        <fullName evidence="8">MFS transporter</fullName>
    </submittedName>
</protein>